<dbReference type="GO" id="GO:0007165">
    <property type="term" value="P:signal transduction"/>
    <property type="evidence" value="ECO:0007669"/>
    <property type="project" value="InterPro"/>
</dbReference>
<sequence>MELKVWVEGIQRIVCGVTEKTTCQDVVYALAHATGKTGRFTLIERWRNSERLLAPQEHPLKVLQKRGEYMSEVQFILKRSALDNSTKPPASSAPSNSSSHPLSPRLHRARYSSSAGLANHSKSLPPFEAIRDEVLIKREVTLPMVILIKKWGGGVSGYRRYALGHPSQQPLPDYGFTNPKTYPPAYRPPPPPHPRNASPSDPPPYRAPPPPGVRFRPPKPTSPTAVVRPPHYSPPPVHRTPHLSRHPSKSSLVGIDKGDRSSKSLMGKNNPPSCSSISNNYCNSASNIQYSRRAIRPSHLEIQDLYNLISAQQSAIHSQQTELKKYDSEVGYLEGHGYSSSSTMLPDPLTPSLDVVVSEVRRLEEVSQRNENELCHLGLDAGGNASNTNSAGGAPSLFKEDAAIRDEISQLKQRLAGTDQELQKTNATLK</sequence>
<dbReference type="SUPFAM" id="SSF54236">
    <property type="entry name" value="Ubiquitin-like"/>
    <property type="match status" value="1"/>
</dbReference>
<evidence type="ECO:0000313" key="3">
    <source>
        <dbReference type="Proteomes" id="UP000675881"/>
    </source>
</evidence>
<dbReference type="PANTHER" id="PTHR15286:SF6">
    <property type="entry name" value="GH01133P"/>
    <property type="match status" value="1"/>
</dbReference>
<feature type="compositionally biased region" description="Basic residues" evidence="1">
    <location>
        <begin position="239"/>
        <end position="248"/>
    </location>
</feature>
<feature type="compositionally biased region" description="Polar residues" evidence="1">
    <location>
        <begin position="111"/>
        <end position="122"/>
    </location>
</feature>
<proteinExistence type="predicted"/>
<dbReference type="PANTHER" id="PTHR15286">
    <property type="entry name" value="RAS-ASSOCIATING DOMAIN CONTAINING PROTEIN"/>
    <property type="match status" value="1"/>
</dbReference>
<dbReference type="Proteomes" id="UP000675881">
    <property type="component" value="Chromosome 3"/>
</dbReference>
<dbReference type="InterPro" id="IPR048944">
    <property type="entry name" value="RASSF8_RA"/>
</dbReference>
<dbReference type="CDD" id="cd16134">
    <property type="entry name" value="RA_RASSF8"/>
    <property type="match status" value="1"/>
</dbReference>
<dbReference type="Gene3D" id="3.10.20.90">
    <property type="entry name" value="Phosphatidylinositol 3-kinase Catalytic Subunit, Chain A, domain 1"/>
    <property type="match status" value="1"/>
</dbReference>
<evidence type="ECO:0000313" key="2">
    <source>
        <dbReference type="EMBL" id="CAF2908076.1"/>
    </source>
</evidence>
<dbReference type="InterPro" id="IPR000159">
    <property type="entry name" value="RA_dom"/>
</dbReference>
<dbReference type="OrthoDB" id="10051571at2759"/>
<dbReference type="EMBL" id="HG994582">
    <property type="protein sequence ID" value="CAF2908076.1"/>
    <property type="molecule type" value="Genomic_DNA"/>
</dbReference>
<feature type="compositionally biased region" description="Pro residues" evidence="1">
    <location>
        <begin position="181"/>
        <end position="212"/>
    </location>
</feature>
<reference evidence="2" key="1">
    <citation type="submission" date="2021-02" db="EMBL/GenBank/DDBJ databases">
        <authorList>
            <person name="Bekaert M."/>
        </authorList>
    </citation>
    <scope>NUCLEOTIDE SEQUENCE</scope>
    <source>
        <strain evidence="2">IoA-00</strain>
    </source>
</reference>
<dbReference type="AlphaFoldDB" id="A0A7R8CVD6"/>
<dbReference type="InterPro" id="IPR048945">
    <property type="entry name" value="RASSF8/10_RA"/>
</dbReference>
<gene>
    <name evidence="2" type="ORF">LSAA_7060</name>
</gene>
<dbReference type="PROSITE" id="PS50200">
    <property type="entry name" value="RA"/>
    <property type="match status" value="1"/>
</dbReference>
<protein>
    <submittedName>
        <fullName evidence="2">RASSF7_8</fullName>
    </submittedName>
</protein>
<evidence type="ECO:0000256" key="1">
    <source>
        <dbReference type="SAM" id="MobiDB-lite"/>
    </source>
</evidence>
<organism evidence="2 3">
    <name type="scientific">Lepeophtheirus salmonis</name>
    <name type="common">Salmon louse</name>
    <name type="synonym">Caligus salmonis</name>
    <dbReference type="NCBI Taxonomy" id="72036"/>
    <lineage>
        <taxon>Eukaryota</taxon>
        <taxon>Metazoa</taxon>
        <taxon>Ecdysozoa</taxon>
        <taxon>Arthropoda</taxon>
        <taxon>Crustacea</taxon>
        <taxon>Multicrustacea</taxon>
        <taxon>Hexanauplia</taxon>
        <taxon>Copepoda</taxon>
        <taxon>Siphonostomatoida</taxon>
        <taxon>Caligidae</taxon>
        <taxon>Lepeophtheirus</taxon>
    </lineage>
</organism>
<dbReference type="InterPro" id="IPR029071">
    <property type="entry name" value="Ubiquitin-like_domsf"/>
</dbReference>
<feature type="region of interest" description="Disordered" evidence="1">
    <location>
        <begin position="84"/>
        <end position="122"/>
    </location>
</feature>
<dbReference type="InterPro" id="IPR033593">
    <property type="entry name" value="N-RASSF"/>
</dbReference>
<keyword evidence="3" id="KW-1185">Reference proteome</keyword>
<accession>A0A7R8CVD6</accession>
<dbReference type="Pfam" id="PF21712">
    <property type="entry name" value="RASSF8-10_RA"/>
    <property type="match status" value="1"/>
</dbReference>
<name>A0A7R8CVD6_LEPSM</name>
<feature type="region of interest" description="Disordered" evidence="1">
    <location>
        <begin position="167"/>
        <end position="273"/>
    </location>
</feature>
<feature type="compositionally biased region" description="Low complexity" evidence="1">
    <location>
        <begin position="88"/>
        <end position="104"/>
    </location>
</feature>
<dbReference type="SMART" id="SM00314">
    <property type="entry name" value="RA"/>
    <property type="match status" value="1"/>
</dbReference>